<evidence type="ECO:0000313" key="2">
    <source>
        <dbReference type="RefSeq" id="XP_011502414.1"/>
    </source>
</evidence>
<dbReference type="GeneID" id="105365855"/>
<dbReference type="Proteomes" id="UP000695007">
    <property type="component" value="Unplaced"/>
</dbReference>
<accession>A0AAJ6YQI9</accession>
<gene>
    <name evidence="2" type="primary">LOC105365855</name>
</gene>
<name>A0AAJ6YQI9_9HYME</name>
<reference evidence="2" key="1">
    <citation type="submission" date="2025-08" db="UniProtKB">
        <authorList>
            <consortium name="RefSeq"/>
        </authorList>
    </citation>
    <scope>IDENTIFICATION</scope>
</reference>
<dbReference type="RefSeq" id="XP_011502414.1">
    <property type="nucleotide sequence ID" value="XM_011504112.1"/>
</dbReference>
<feature type="non-terminal residue" evidence="2">
    <location>
        <position position="1071"/>
    </location>
</feature>
<evidence type="ECO:0000313" key="1">
    <source>
        <dbReference type="Proteomes" id="UP000695007"/>
    </source>
</evidence>
<proteinExistence type="predicted"/>
<dbReference type="AlphaFoldDB" id="A0AAJ6YQI9"/>
<dbReference type="PANTHER" id="PTHR21696:SF2">
    <property type="entry name" value="PROTEIN UNC-79 HOMOLOG"/>
    <property type="match status" value="1"/>
</dbReference>
<sequence length="1071" mass="123252">MGTKFASYTLKLTLLHEYYQRLLHGNQPIPSGLEIANTFKYFFQTLLSVLKDVEKSPYEMLKFQKLDSERMSLHPNLDYKQLYNALSQLTDVIPSIHLHGLKVFGQALLQCLSCLLPFLEHDLIENLPYLTANLIAVLPEELHQEIINYLCFYILPFTINRKAEKEAENYASQSISAIIMLVFEYSNNRAHHCQLLECLMALKSEVANDIVCVIAYGSRSARTSATKLLFYYWPTFNCNLFDRKSVIMKFTNDFSTFTCKRDDCPNSGSAEAGKVCYNHSISITFSSDSPPPLYLCIECANEIHREYPNQMFYDILHPMQQVSLVCENKNCRASDKAAISVCFSIECTSYNGNHPIRYCQQCHNIRHNNRRGGDHIFHTSLDHISKMDSQLQTYMVQAIISLLKEAEPVISNSNDEIFENYSIKASSLNTTGSSVGSRTENFDVTTIDERQLLGRYGVWLLVGLCTPDKELQIEILGRLLSMLFHWFHITTYTFDGQIESMLEKLKIEYVRTWLFEIKQKYYNIFVSCLLPHPLDYVRVGGHWEKLASRISHLKDGLSRLFCLVPYEIITPDIWDYVMPHWMEAIVNDTPVHELQQLKIILCKIFDPDMSPLGFDTKKIYNFIVKRFKSTNAKIEQQALNWLQTLTILEITIPLPHLFSMFNDGTSINENLILYHSKDFDIETMAGEIKSFKDPPIYRINECVSGRCTPLSDDDIPMRRYETNPTPVELNLSCYILMVDILLKQMDLQNIDKHTGVNSWICRDACHLLKSANIVYWNTQHICNNVTECSFCESAVVWQQLSLQLLTFIAPKRLTSLPKSTGMDSTNVSEKKTLVDGMKKHDSKPDVVLNMPIPELHSVGGVLVHMPHFFEQIMTATVETVSEQLELSNIMPAEKIMSTIAHTISGTDVVLEAITATVNINKSNLVEVNDVILMQPNHNFENSQQISVEKQRFCIKDLPDQLQYIHKLFKELNIIKSPNILCYMLECLNMMCLYGDLLSVASKDHHGFFIWSQENLVIKNLWEILHGEYSHLAQRAVPLLLHCITLPHGIDTFWHIVQNDFHSDDWRIRFTA</sequence>
<protein>
    <submittedName>
        <fullName evidence="2">Protein unc-79 homolog</fullName>
    </submittedName>
</protein>
<dbReference type="KEGG" id="csol:105365855"/>
<dbReference type="Pfam" id="PF14776">
    <property type="entry name" value="UNC-79"/>
    <property type="match status" value="1"/>
</dbReference>
<keyword evidence="1" id="KW-1185">Reference proteome</keyword>
<organism evidence="1 2">
    <name type="scientific">Ceratosolen solmsi marchali</name>
    <dbReference type="NCBI Taxonomy" id="326594"/>
    <lineage>
        <taxon>Eukaryota</taxon>
        <taxon>Metazoa</taxon>
        <taxon>Ecdysozoa</taxon>
        <taxon>Arthropoda</taxon>
        <taxon>Hexapoda</taxon>
        <taxon>Insecta</taxon>
        <taxon>Pterygota</taxon>
        <taxon>Neoptera</taxon>
        <taxon>Endopterygota</taxon>
        <taxon>Hymenoptera</taxon>
        <taxon>Apocrita</taxon>
        <taxon>Proctotrupomorpha</taxon>
        <taxon>Chalcidoidea</taxon>
        <taxon>Agaonidae</taxon>
        <taxon>Agaoninae</taxon>
        <taxon>Ceratosolen</taxon>
    </lineage>
</organism>
<dbReference type="PANTHER" id="PTHR21696">
    <property type="entry name" value="PROTEIN UNC-79 HOMOLOG"/>
    <property type="match status" value="1"/>
</dbReference>
<dbReference type="InterPro" id="IPR024855">
    <property type="entry name" value="UNC79"/>
</dbReference>